<accession>A0AAV2R2D8</accession>
<keyword evidence="2" id="KW-1185">Reference proteome</keyword>
<evidence type="ECO:0000313" key="2">
    <source>
        <dbReference type="Proteomes" id="UP001497623"/>
    </source>
</evidence>
<organism evidence="1 2">
    <name type="scientific">Meganyctiphanes norvegica</name>
    <name type="common">Northern krill</name>
    <name type="synonym">Thysanopoda norvegica</name>
    <dbReference type="NCBI Taxonomy" id="48144"/>
    <lineage>
        <taxon>Eukaryota</taxon>
        <taxon>Metazoa</taxon>
        <taxon>Ecdysozoa</taxon>
        <taxon>Arthropoda</taxon>
        <taxon>Crustacea</taxon>
        <taxon>Multicrustacea</taxon>
        <taxon>Malacostraca</taxon>
        <taxon>Eumalacostraca</taxon>
        <taxon>Eucarida</taxon>
        <taxon>Euphausiacea</taxon>
        <taxon>Euphausiidae</taxon>
        <taxon>Meganyctiphanes</taxon>
    </lineage>
</organism>
<dbReference type="AlphaFoldDB" id="A0AAV2R2D8"/>
<gene>
    <name evidence="1" type="ORF">MNOR_LOCUS19867</name>
</gene>
<dbReference type="EMBL" id="CAXKWB010014986">
    <property type="protein sequence ID" value="CAL4112345.1"/>
    <property type="molecule type" value="Genomic_DNA"/>
</dbReference>
<name>A0AAV2R2D8_MEGNR</name>
<comment type="caution">
    <text evidence="1">The sequence shown here is derived from an EMBL/GenBank/DDBJ whole genome shotgun (WGS) entry which is preliminary data.</text>
</comment>
<dbReference type="Proteomes" id="UP001497623">
    <property type="component" value="Unassembled WGS sequence"/>
</dbReference>
<evidence type="ECO:0000313" key="1">
    <source>
        <dbReference type="EMBL" id="CAL4112345.1"/>
    </source>
</evidence>
<reference evidence="1 2" key="1">
    <citation type="submission" date="2024-05" db="EMBL/GenBank/DDBJ databases">
        <authorList>
            <person name="Wallberg A."/>
        </authorList>
    </citation>
    <scope>NUCLEOTIDE SEQUENCE [LARGE SCALE GENOMIC DNA]</scope>
</reference>
<proteinExistence type="predicted"/>
<protein>
    <submittedName>
        <fullName evidence="1">Uncharacterized protein</fullName>
    </submittedName>
</protein>
<sequence>MTDETSVSMETMKSGSNGTTINLRSRVMMKDDDLISDVRARLLQDDDLTTDEDVEYERCRIKRDWEAEEGGSLIGRSIFDHAMESEAANVRCFTKIFTLTQMIGEIYLWAK</sequence>